<evidence type="ECO:0008006" key="4">
    <source>
        <dbReference type="Google" id="ProtNLM"/>
    </source>
</evidence>
<organism evidence="2 3">
    <name type="scientific">Marasmiellus scandens</name>
    <dbReference type="NCBI Taxonomy" id="2682957"/>
    <lineage>
        <taxon>Eukaryota</taxon>
        <taxon>Fungi</taxon>
        <taxon>Dikarya</taxon>
        <taxon>Basidiomycota</taxon>
        <taxon>Agaricomycotina</taxon>
        <taxon>Agaricomycetes</taxon>
        <taxon>Agaricomycetidae</taxon>
        <taxon>Agaricales</taxon>
        <taxon>Marasmiineae</taxon>
        <taxon>Omphalotaceae</taxon>
        <taxon>Marasmiellus</taxon>
    </lineage>
</organism>
<name>A0ABR1JNV5_9AGAR</name>
<evidence type="ECO:0000313" key="3">
    <source>
        <dbReference type="Proteomes" id="UP001498398"/>
    </source>
</evidence>
<feature type="compositionally biased region" description="Low complexity" evidence="1">
    <location>
        <begin position="544"/>
        <end position="565"/>
    </location>
</feature>
<accession>A0ABR1JNV5</accession>
<feature type="region of interest" description="Disordered" evidence="1">
    <location>
        <begin position="524"/>
        <end position="567"/>
    </location>
</feature>
<dbReference type="EMBL" id="JBANRG010000008">
    <property type="protein sequence ID" value="KAK7464182.1"/>
    <property type="molecule type" value="Genomic_DNA"/>
</dbReference>
<sequence length="846" mass="96011">MPGEDDRDFRNKLRVPWSKEYETNGRKKGGEKKWVRVDRHFHCAGGIDHTQGPQVAKKRQIPWPDVGCNCWIHVVSLHDNTKEDKPLLAIWEISGILEHSIACEELTEMEKDPIIPLHPCLREHALSLLHKPGYSLRLLRNECAEWAKINLGDGPGDTCHRWQLRPHDTSSLYCSIARENGIPQRSIADDNLDRWFRAEKPQPPSMLLTESCLHYQPFDGTENGRFEIIIQTPTQRAQAWKHGHKQHILMDLTFGFCNARTLLVNIIAMDDEKKAVPIGHMIFTARKSAKAVHADYNTAVLDHLQKKFKAGMGKNEAGEEFDAKVASTDNDTRERTSLSINYLHIFLLLCIFHIWQAWRNGLNKYLAPIPKGIHWQEIRTRLGKFLHRQINDIYDYSVALESYNAEVRYFQDLKKQRKAVCKTQGNAGLAFLGYLRSYLDSQDYWLSWSAAGAQKAADILGLPVEQIPRTTNPVENFNRHIKSTYFEPYMHSGRLPRIDTWILVLITRVLPDFFTRREQERSMRNHYSNNRMAMPGQTKAASTSESKIPPSTASSSSSSGSSPESDTSRINKWLDALLDEDPEPLALHSDSHECQTAFIRSSEVPEATLFELPSEKVVSVSDAVSSDSDSDLFTPSYHSSELHLPLINSPFSKPVQLTPPSPTILPSLELFDRSIIPETPPPSPNDSLSFDDQALDASQILPDLILDSLPGPIKCVMPPSILFSNIPTSPAQSSLITTNRMRWQRARDEIMAASKEMLTLDPSSKLMLSSYINELNQQFTSFLQIDAENFIPQSPLFPLSGTVDDKDIELKQEISRSPQRSNRTRGRSAFSPYAKEKRHECYGIRG</sequence>
<feature type="region of interest" description="Disordered" evidence="1">
    <location>
        <begin position="812"/>
        <end position="846"/>
    </location>
</feature>
<reference evidence="2 3" key="1">
    <citation type="submission" date="2024-01" db="EMBL/GenBank/DDBJ databases">
        <title>A draft genome for the cacao thread blight pathogen Marasmiellus scandens.</title>
        <authorList>
            <person name="Baruah I.K."/>
            <person name="Leung J."/>
            <person name="Bukari Y."/>
            <person name="Amoako-Attah I."/>
            <person name="Meinhardt L.W."/>
            <person name="Bailey B.A."/>
            <person name="Cohen S.P."/>
        </authorList>
    </citation>
    <scope>NUCLEOTIDE SEQUENCE [LARGE SCALE GENOMIC DNA]</scope>
    <source>
        <strain evidence="2 3">GH-19</strain>
    </source>
</reference>
<feature type="compositionally biased region" description="Basic and acidic residues" evidence="1">
    <location>
        <begin position="834"/>
        <end position="846"/>
    </location>
</feature>
<proteinExistence type="predicted"/>
<keyword evidence="3" id="KW-1185">Reference proteome</keyword>
<comment type="caution">
    <text evidence="2">The sequence shown here is derived from an EMBL/GenBank/DDBJ whole genome shotgun (WGS) entry which is preliminary data.</text>
</comment>
<gene>
    <name evidence="2" type="ORF">VKT23_006348</name>
</gene>
<protein>
    <recommendedName>
        <fullName evidence="4">MULE transposase domain-containing protein</fullName>
    </recommendedName>
</protein>
<dbReference type="Proteomes" id="UP001498398">
    <property type="component" value="Unassembled WGS sequence"/>
</dbReference>
<evidence type="ECO:0000256" key="1">
    <source>
        <dbReference type="SAM" id="MobiDB-lite"/>
    </source>
</evidence>
<evidence type="ECO:0000313" key="2">
    <source>
        <dbReference type="EMBL" id="KAK7464182.1"/>
    </source>
</evidence>